<dbReference type="Proteomes" id="UP000184076">
    <property type="component" value="Unassembled WGS sequence"/>
</dbReference>
<dbReference type="Gene3D" id="3.90.1570.10">
    <property type="entry name" value="tt1808, chain A"/>
    <property type="match status" value="1"/>
</dbReference>
<organism evidence="2 3">
    <name type="scientific">Desulfacinum infernum DSM 9756</name>
    <dbReference type="NCBI Taxonomy" id="1121391"/>
    <lineage>
        <taxon>Bacteria</taxon>
        <taxon>Pseudomonadati</taxon>
        <taxon>Thermodesulfobacteriota</taxon>
        <taxon>Syntrophobacteria</taxon>
        <taxon>Syntrophobacterales</taxon>
        <taxon>Syntrophobacteraceae</taxon>
        <taxon>Desulfacinum</taxon>
    </lineage>
</organism>
<dbReference type="InterPro" id="IPR008538">
    <property type="entry name" value="Uma2"/>
</dbReference>
<reference evidence="3" key="1">
    <citation type="submission" date="2016-11" db="EMBL/GenBank/DDBJ databases">
        <authorList>
            <person name="Varghese N."/>
            <person name="Submissions S."/>
        </authorList>
    </citation>
    <scope>NUCLEOTIDE SEQUENCE [LARGE SCALE GENOMIC DNA]</scope>
    <source>
        <strain evidence="3">DSM 9756</strain>
    </source>
</reference>
<dbReference type="CDD" id="cd06260">
    <property type="entry name" value="DUF820-like"/>
    <property type="match status" value="1"/>
</dbReference>
<dbReference type="PANTHER" id="PTHR34107:SF4">
    <property type="entry name" value="SLL1222 PROTEIN"/>
    <property type="match status" value="1"/>
</dbReference>
<proteinExistence type="predicted"/>
<dbReference type="RefSeq" id="WP_073040053.1">
    <property type="nucleotide sequence ID" value="NZ_FQVB01000025.1"/>
</dbReference>
<evidence type="ECO:0000313" key="2">
    <source>
        <dbReference type="EMBL" id="SHF72250.1"/>
    </source>
</evidence>
<dbReference type="GO" id="GO:0004519">
    <property type="term" value="F:endonuclease activity"/>
    <property type="evidence" value="ECO:0007669"/>
    <property type="project" value="UniProtKB-KW"/>
</dbReference>
<evidence type="ECO:0000313" key="3">
    <source>
        <dbReference type="Proteomes" id="UP000184076"/>
    </source>
</evidence>
<evidence type="ECO:0000259" key="1">
    <source>
        <dbReference type="Pfam" id="PF05685"/>
    </source>
</evidence>
<dbReference type="SUPFAM" id="SSF52980">
    <property type="entry name" value="Restriction endonuclease-like"/>
    <property type="match status" value="1"/>
</dbReference>
<dbReference type="PANTHER" id="PTHR34107">
    <property type="entry name" value="SLL0198 PROTEIN-RELATED"/>
    <property type="match status" value="1"/>
</dbReference>
<dbReference type="EMBL" id="FQVB01000025">
    <property type="protein sequence ID" value="SHF72250.1"/>
    <property type="molecule type" value="Genomic_DNA"/>
</dbReference>
<keyword evidence="2" id="KW-0540">Nuclease</keyword>
<name>A0A1M5DZ78_9BACT</name>
<keyword evidence="2" id="KW-0378">Hydrolase</keyword>
<keyword evidence="2" id="KW-0255">Endonuclease</keyword>
<gene>
    <name evidence="2" type="ORF">SAMN02745206_02543</name>
</gene>
<dbReference type="InterPro" id="IPR011335">
    <property type="entry name" value="Restrct_endonuc-II-like"/>
</dbReference>
<dbReference type="STRING" id="1121391.SAMN02745206_02543"/>
<protein>
    <submittedName>
        <fullName evidence="2">Endonuclease, Uma2 family (Restriction endonuclease fold)</fullName>
    </submittedName>
</protein>
<keyword evidence="3" id="KW-1185">Reference proteome</keyword>
<feature type="domain" description="Putative restriction endonuclease" evidence="1">
    <location>
        <begin position="12"/>
        <end position="181"/>
    </location>
</feature>
<dbReference type="OrthoDB" id="5518193at2"/>
<accession>A0A1M5DZ78</accession>
<dbReference type="Pfam" id="PF05685">
    <property type="entry name" value="Uma2"/>
    <property type="match status" value="1"/>
</dbReference>
<dbReference type="InterPro" id="IPR012296">
    <property type="entry name" value="Nuclease_put_TT1808"/>
</dbReference>
<dbReference type="AlphaFoldDB" id="A0A1M5DZ78"/>
<sequence>MWEPAKRRAVYEDLYDLPENVVGEIIGGELVTAPRPSRKHAVAASRMGYEIGPTFDFGRGGGPGGWVIILEPEVAFGENILVPDLAGWKKERFPTDEPHNWISVAPDWICEVLSPATARRDRADKMPIYARHEVRHLWLLDPDLQTLEVFVLEAGRWVLAGVHAGSAKVRAEPFQQLELDLGVLWLE</sequence>